<dbReference type="GO" id="GO:0016579">
    <property type="term" value="P:protein deubiquitination"/>
    <property type="evidence" value="ECO:0007669"/>
    <property type="project" value="InterPro"/>
</dbReference>
<dbReference type="InterPro" id="IPR001394">
    <property type="entry name" value="Peptidase_C19_UCH"/>
</dbReference>
<dbReference type="Pfam" id="PF02809">
    <property type="entry name" value="UIM"/>
    <property type="match status" value="2"/>
</dbReference>
<evidence type="ECO:0000256" key="2">
    <source>
        <dbReference type="SAM" id="MobiDB-lite"/>
    </source>
</evidence>
<feature type="region of interest" description="Disordered" evidence="2">
    <location>
        <begin position="1381"/>
        <end position="1409"/>
    </location>
</feature>
<dbReference type="InterPro" id="IPR028889">
    <property type="entry name" value="USP"/>
</dbReference>
<dbReference type="EMBL" id="BNCQ01000058">
    <property type="protein sequence ID" value="GIM14628.1"/>
    <property type="molecule type" value="Genomic_DNA"/>
</dbReference>
<feature type="compositionally biased region" description="Basic and acidic residues" evidence="2">
    <location>
        <begin position="653"/>
        <end position="662"/>
    </location>
</feature>
<feature type="domain" description="USP" evidence="3">
    <location>
        <begin position="152"/>
        <end position="456"/>
    </location>
</feature>
<feature type="region of interest" description="Disordered" evidence="2">
    <location>
        <begin position="1423"/>
        <end position="1526"/>
    </location>
</feature>
<dbReference type="PROSITE" id="PS00972">
    <property type="entry name" value="USP_1"/>
    <property type="match status" value="1"/>
</dbReference>
<gene>
    <name evidence="4" type="ORF">Vretifemale_18172</name>
    <name evidence="5" type="ORF">Vretimale_17529</name>
</gene>
<evidence type="ECO:0000313" key="7">
    <source>
        <dbReference type="Proteomes" id="UP000747110"/>
    </source>
</evidence>
<dbReference type="GO" id="GO:0005829">
    <property type="term" value="C:cytosol"/>
    <property type="evidence" value="ECO:0007669"/>
    <property type="project" value="TreeGrafter"/>
</dbReference>
<organism evidence="5 6">
    <name type="scientific">Volvox reticuliferus</name>
    <dbReference type="NCBI Taxonomy" id="1737510"/>
    <lineage>
        <taxon>Eukaryota</taxon>
        <taxon>Viridiplantae</taxon>
        <taxon>Chlorophyta</taxon>
        <taxon>core chlorophytes</taxon>
        <taxon>Chlorophyceae</taxon>
        <taxon>CS clade</taxon>
        <taxon>Chlamydomonadales</taxon>
        <taxon>Volvocaceae</taxon>
        <taxon>Volvox</taxon>
    </lineage>
</organism>
<dbReference type="PROSITE" id="PS50330">
    <property type="entry name" value="UIM"/>
    <property type="match status" value="2"/>
</dbReference>
<dbReference type="Gene3D" id="6.10.300.40">
    <property type="match status" value="1"/>
</dbReference>
<dbReference type="OrthoDB" id="289038at2759"/>
<sequence length="1632" mass="168017">MVDQLQRIQTHGSRSQGARLLAALKDKNPSGRQAGTGATTAYRSVGQTNSVLPFPSLVPSSPAVRPMPLRRDGAGANRDGITVHGARDPYEMEEDGEDEQSRNPCNHSGSGPGVTVGKRNGLGNSEIMKQAQLPALFSRESKRLQTARLVPAGMINLGNTCYLNSVVQVLLNMTSFTADLRNASLERLAQHLPATGVWAALQTTAAKLRTARLARPSLDSLKPAVEPSELRAAMGRRSLRWLSFAQQDAHEFLVELLEQLESEVLTAEAASSGRKRMPLSETCCPTARNLSGSLVHTWTCSKCGHRTRAKEPFSCLSLQMPTQGTVNLQDLLSDYLKDETIDKNCDGCSPSAPVPHIAQHHFWRLPRVLVVHIKRFMPLPQLQQALPGQGTLGGDTAGHTLSVEAHAEGGSERAAHINNTVSDLGTPLREDGTVATESTAAPAAIAAAAGGYHESPPPAPYVYEKLHTVVKVTPGLDLACYCDAEARAHVHLLEGLSLEENNFGAGSNDFAAADGTQNAPSEPGLATGPGGAIAVAAAAAPAACGTTGATMDTAGGGSTCPSPSFMQPNTSALQERTVQQQGSVPLYSEHVRRSILGGGSKAMTPGGAKLPVPDSECGTSAITTGAQANGGDGAPTPFGGCTSGIINPPGSGRRQDGLEKGRTPLGGGGGVGSLRDGRIVVGPRGALTGNPGVGTGSITPQAIIRRAEKGLGPEASPMDVSIGCGLSSHTCNDRMDTVLIPPDSTGRRTAGGASGGGGGAAAAALSERKAPRPVAASAFFAKALAAVDACNGGGGGGGGYGSHQSGRDYLLRPPKRMCVQDTAEEGNPKRTAEPSPPVPAPVTERQLEEMTEEEQLELALQMSLVEEGGGTCGCVRGSEGVDAWQSSGAGTRTVATAAPGSDYEHLRRGAELTVPTAAGTALRQSCGGPGGPCGAAAGLTCTSGDSAGGGERADGSGGGGHNVGACDRWQSCDKGQSFMELQDESQGGYSMRHKGEGGHGGTDGGRMTSSGPALSGSRGGKDDEAESDCSAGQTLPDSSGHGIPLIAARLERRRARKRRLAKLFVPKDVPDVAESPAVAPSRQRRRGNGSGYGDEGRVHGGLPVAYSVDDQDDGTTALSPISRAGKHQAILGNSGHAGGSNGVSAAVAAADQTDAAPEDDDEDFLAAKRLSLATFAEEKGRRMRRSCGGAGTGVAAPSHKSRAEMKWELMMALPEPEDALGCMKAGPEEEETEAGSGCSTPKRNRGATRAQEDAHVEPPPPPSRPRRRSAPGGIAGGRQCGLTGSDDDGGRSGGMDALVAAAGLHTANHMPGGTTVAPVADATDRRTQSQQQQQQQRRRRSSAGVPAGDDAGNGEEQFKFGFIAPDAVDRAGASTVSPGGLALGVAGSRREDPVDLTGDGAGDEEDPDLAKAIMLSLQDAQQQNNAMGDEVGNADPHPLMDLAKMDDADDGNNVVREPDKPKVVLVPDSDYEEDPNDGEGVKAGSGGAGPAEAGTSRPAAKTPDGASVKIHQSQRPGRHEDGNPSDAVVSVPLAQFARYRLQGVVRHKGWTPFSGHYVADVLVPTPAGTSGQPAQIWYEHNDAVVSHVDFARVREDAAKQGYLFFFVHVPRLVTPPAAALAAAGAAAAENAA</sequence>
<protein>
    <recommendedName>
        <fullName evidence="3">USP domain-containing protein</fullName>
    </recommendedName>
</protein>
<dbReference type="CDD" id="cd02257">
    <property type="entry name" value="Peptidase_C19"/>
    <property type="match status" value="2"/>
</dbReference>
<dbReference type="EMBL" id="BNCP01000057">
    <property type="protein sequence ID" value="GIL90529.1"/>
    <property type="molecule type" value="Genomic_DNA"/>
</dbReference>
<evidence type="ECO:0000313" key="4">
    <source>
        <dbReference type="EMBL" id="GIL90529.1"/>
    </source>
</evidence>
<name>A0A8J4LYG9_9CHLO</name>
<dbReference type="InterPro" id="IPR050164">
    <property type="entry name" value="Peptidase_C19"/>
</dbReference>
<feature type="region of interest" description="Disordered" evidence="2">
    <location>
        <begin position="1225"/>
        <end position="1294"/>
    </location>
</feature>
<dbReference type="PANTHER" id="PTHR24006">
    <property type="entry name" value="UBIQUITIN CARBOXYL-TERMINAL HYDROLASE"/>
    <property type="match status" value="1"/>
</dbReference>
<comment type="caution">
    <text evidence="5">The sequence shown here is derived from an EMBL/GenBank/DDBJ whole genome shotgun (WGS) entry which is preliminary data.</text>
</comment>
<evidence type="ECO:0000256" key="1">
    <source>
        <dbReference type="ARBA" id="ARBA00009085"/>
    </source>
</evidence>
<evidence type="ECO:0000313" key="5">
    <source>
        <dbReference type="EMBL" id="GIM14628.1"/>
    </source>
</evidence>
<dbReference type="Proteomes" id="UP000747110">
    <property type="component" value="Unassembled WGS sequence"/>
</dbReference>
<dbReference type="PROSITE" id="PS00973">
    <property type="entry name" value="USP_2"/>
    <property type="match status" value="1"/>
</dbReference>
<feature type="region of interest" description="Disordered" evidence="2">
    <location>
        <begin position="740"/>
        <end position="761"/>
    </location>
</feature>
<feature type="region of interest" description="Disordered" evidence="2">
    <location>
        <begin position="1307"/>
        <end position="1356"/>
    </location>
</feature>
<dbReference type="SMART" id="SM00726">
    <property type="entry name" value="UIM"/>
    <property type="match status" value="3"/>
</dbReference>
<evidence type="ECO:0000313" key="6">
    <source>
        <dbReference type="Proteomes" id="UP000722791"/>
    </source>
</evidence>
<dbReference type="Pfam" id="PF00443">
    <property type="entry name" value="UCH"/>
    <property type="match status" value="2"/>
</dbReference>
<proteinExistence type="inferred from homology"/>
<dbReference type="GO" id="GO:0006508">
    <property type="term" value="P:proteolysis"/>
    <property type="evidence" value="ECO:0007669"/>
    <property type="project" value="UniProtKB-KW"/>
</dbReference>
<comment type="similarity">
    <text evidence="1">Belongs to the peptidase C19 family.</text>
</comment>
<feature type="region of interest" description="Disordered" evidence="2">
    <location>
        <begin position="1074"/>
        <end position="1102"/>
    </location>
</feature>
<dbReference type="InterPro" id="IPR038765">
    <property type="entry name" value="Papain-like_cys_pep_sf"/>
</dbReference>
<dbReference type="Proteomes" id="UP000722791">
    <property type="component" value="Unassembled WGS sequence"/>
</dbReference>
<dbReference type="GO" id="GO:0004843">
    <property type="term" value="F:cysteine-type deubiquitinase activity"/>
    <property type="evidence" value="ECO:0007669"/>
    <property type="project" value="UniProtKB-EC"/>
</dbReference>
<feature type="region of interest" description="Disordered" evidence="2">
    <location>
        <begin position="982"/>
        <end position="1043"/>
    </location>
</feature>
<feature type="region of interest" description="Disordered" evidence="2">
    <location>
        <begin position="649"/>
        <end position="677"/>
    </location>
</feature>
<dbReference type="PROSITE" id="PS50235">
    <property type="entry name" value="USP_3"/>
    <property type="match status" value="1"/>
</dbReference>
<dbReference type="SUPFAM" id="SSF54001">
    <property type="entry name" value="Cysteine proteinases"/>
    <property type="match status" value="2"/>
</dbReference>
<dbReference type="GO" id="GO:0005634">
    <property type="term" value="C:nucleus"/>
    <property type="evidence" value="ECO:0007669"/>
    <property type="project" value="TreeGrafter"/>
</dbReference>
<reference evidence="5" key="1">
    <citation type="journal article" date="2021" name="Proc. Natl. Acad. Sci. U.S.A.">
        <title>Three genomes in the algal genus Volvox reveal the fate of a haploid sex-determining region after a transition to homothallism.</title>
        <authorList>
            <person name="Yamamoto K."/>
            <person name="Hamaji T."/>
            <person name="Kawai-Toyooka H."/>
            <person name="Matsuzaki R."/>
            <person name="Takahashi F."/>
            <person name="Nishimura Y."/>
            <person name="Kawachi M."/>
            <person name="Noguchi H."/>
            <person name="Minakuchi Y."/>
            <person name="Umen J.G."/>
            <person name="Toyoda A."/>
            <person name="Nozaki H."/>
        </authorList>
    </citation>
    <scope>NUCLEOTIDE SEQUENCE</scope>
    <source>
        <strain evidence="5">NIES-3785</strain>
        <strain evidence="4">NIES-3786</strain>
    </source>
</reference>
<feature type="region of interest" description="Disordered" evidence="2">
    <location>
        <begin position="63"/>
        <end position="113"/>
    </location>
</feature>
<dbReference type="Gene3D" id="3.90.70.10">
    <property type="entry name" value="Cysteine proteinases"/>
    <property type="match status" value="2"/>
</dbReference>
<dbReference type="InterPro" id="IPR003903">
    <property type="entry name" value="UIM_dom"/>
</dbReference>
<dbReference type="InterPro" id="IPR018200">
    <property type="entry name" value="USP_CS"/>
</dbReference>
<evidence type="ECO:0000259" key="3">
    <source>
        <dbReference type="PROSITE" id="PS50235"/>
    </source>
</evidence>
<keyword evidence="7" id="KW-1185">Reference proteome</keyword>
<dbReference type="PANTHER" id="PTHR24006:SF827">
    <property type="entry name" value="UBIQUITIN CARBOXYL-TERMINAL HYDROLASE 34"/>
    <property type="match status" value="1"/>
</dbReference>
<accession>A0A8J4LYG9</accession>